<organism evidence="1 2">
    <name type="scientific">Melia azedarach</name>
    <name type="common">Chinaberry tree</name>
    <dbReference type="NCBI Taxonomy" id="155640"/>
    <lineage>
        <taxon>Eukaryota</taxon>
        <taxon>Viridiplantae</taxon>
        <taxon>Streptophyta</taxon>
        <taxon>Embryophyta</taxon>
        <taxon>Tracheophyta</taxon>
        <taxon>Spermatophyta</taxon>
        <taxon>Magnoliopsida</taxon>
        <taxon>eudicotyledons</taxon>
        <taxon>Gunneridae</taxon>
        <taxon>Pentapetalae</taxon>
        <taxon>rosids</taxon>
        <taxon>malvids</taxon>
        <taxon>Sapindales</taxon>
        <taxon>Meliaceae</taxon>
        <taxon>Melia</taxon>
    </lineage>
</organism>
<dbReference type="Proteomes" id="UP001164539">
    <property type="component" value="Chromosome 13"/>
</dbReference>
<sequence>MVGLIDLNTTEDDETPSSESLSPSSSSASALSASGFASASASASGVSLELWHACAGPLISLPKRGSVVVYFPQGHLEHVSDFSAASSAAYDLPSHVFCRVADVKLHAEAASDDVYAQVSLIPETELNEQKLREGRIEEDGEEEGVEVTVKSSTPHMFCKTLTASDTSTHGGFSVPRRAAEDCFPPLDYSQQRPSQELVAKDLHGQEWRFRHIYRGQPRRHLLTTGWSAFVNKKKLVSGDAVLFLRGEDGELRLGIRRAAQVKSGPTFPSFCSPQLSPSSVTEVVDAIAMRRPFSISYNPRATASEFIIPVNKFLKSLDHPFSAGMRFKMRFETEDAAERRYTGLIMGISDMDPVRWPGSKWRCLMVRWDDVESNRHTRVSPWEIEPSGPLSGSNNLITSGLKRTRIGLPSGKPEFPVPDGIGVPDFGESLRFQKVLQGQEILGFNTVYDSVDSQNLHPSEIRRCLPGSNGSGIAAIGDGIRNPQVNSDISYKGIGFGESFRFHKVLQGQEIFPKSPYGRALTTNEAHGNGGLGISDGIQVPASRNRWSAAMQGYNTHMSPSAPSVQVSSPSSVLMFQLASNPVTNYNPPHSLNDQEKVQRVSRHSLFHNSETYGGKHGSSSLGECSFRGDDQDGRDALTHSNEHISQPLVGQSTIRGNQDLVSSCKNSCRLFGFSLTEGRQVANVEDNTAPASSPLNPGASFLPHVGEQFHPKTPAITKAVGSNCTNGIMQHYLGNYDIY</sequence>
<dbReference type="EMBL" id="CM051406">
    <property type="protein sequence ID" value="KAJ4703550.1"/>
    <property type="molecule type" value="Genomic_DNA"/>
</dbReference>
<keyword evidence="2" id="KW-1185">Reference proteome</keyword>
<name>A0ACC1WWJ9_MELAZ</name>
<comment type="caution">
    <text evidence="1">The sequence shown here is derived from an EMBL/GenBank/DDBJ whole genome shotgun (WGS) entry which is preliminary data.</text>
</comment>
<proteinExistence type="predicted"/>
<evidence type="ECO:0000313" key="1">
    <source>
        <dbReference type="EMBL" id="KAJ4703550.1"/>
    </source>
</evidence>
<gene>
    <name evidence="1" type="ORF">OWV82_023438</name>
</gene>
<protein>
    <submittedName>
        <fullName evidence="1">Auxin response factor</fullName>
    </submittedName>
</protein>
<reference evidence="1 2" key="1">
    <citation type="journal article" date="2023" name="Science">
        <title>Complex scaffold remodeling in plant triterpene biosynthesis.</title>
        <authorList>
            <person name="De La Pena R."/>
            <person name="Hodgson H."/>
            <person name="Liu J.C."/>
            <person name="Stephenson M.J."/>
            <person name="Martin A.C."/>
            <person name="Owen C."/>
            <person name="Harkess A."/>
            <person name="Leebens-Mack J."/>
            <person name="Jimenez L.E."/>
            <person name="Osbourn A."/>
            <person name="Sattely E.S."/>
        </authorList>
    </citation>
    <scope>NUCLEOTIDE SEQUENCE [LARGE SCALE GENOMIC DNA]</scope>
    <source>
        <strain evidence="2">cv. JPN11</strain>
        <tissue evidence="1">Leaf</tissue>
    </source>
</reference>
<evidence type="ECO:0000313" key="2">
    <source>
        <dbReference type="Proteomes" id="UP001164539"/>
    </source>
</evidence>
<accession>A0ACC1WWJ9</accession>